<dbReference type="Proteomes" id="UP000014115">
    <property type="component" value="Unassembled WGS sequence"/>
</dbReference>
<reference evidence="1 2" key="1">
    <citation type="journal article" date="2012" name="J. Bacteriol.">
        <title>Genome Sequence of Idiomarina xiamenensis Type Strain 10-D-4.</title>
        <authorList>
            <person name="Lai Q."/>
            <person name="Wang L."/>
            <person name="Wang W."/>
            <person name="Shao Z."/>
        </authorList>
    </citation>
    <scope>NUCLEOTIDE SEQUENCE [LARGE SCALE GENOMIC DNA]</scope>
    <source>
        <strain evidence="1 2">10-D-4</strain>
    </source>
</reference>
<keyword evidence="2" id="KW-1185">Reference proteome</keyword>
<dbReference type="PATRIC" id="fig|740709.3.peg.2594"/>
<evidence type="ECO:0000313" key="2">
    <source>
        <dbReference type="Proteomes" id="UP000014115"/>
    </source>
</evidence>
<dbReference type="STRING" id="740709.A10D4_12874"/>
<accession>K2J8J0</accession>
<dbReference type="RefSeq" id="WP_008490003.1">
    <property type="nucleotide sequence ID" value="NZ_AMRG01000023.1"/>
</dbReference>
<dbReference type="EMBL" id="AMRG01000023">
    <property type="protein sequence ID" value="EKE79461.1"/>
    <property type="molecule type" value="Genomic_DNA"/>
</dbReference>
<gene>
    <name evidence="1" type="ORF">A10D4_12874</name>
</gene>
<protein>
    <submittedName>
        <fullName evidence="1">Uncharacterized protein</fullName>
    </submittedName>
</protein>
<proteinExistence type="predicted"/>
<comment type="caution">
    <text evidence="1">The sequence shown here is derived from an EMBL/GenBank/DDBJ whole genome shotgun (WGS) entry which is preliminary data.</text>
</comment>
<dbReference type="AlphaFoldDB" id="K2J8J0"/>
<evidence type="ECO:0000313" key="1">
    <source>
        <dbReference type="EMBL" id="EKE79461.1"/>
    </source>
</evidence>
<organism evidence="1 2">
    <name type="scientific">Idiomarina xiamenensis 10-D-4</name>
    <dbReference type="NCBI Taxonomy" id="740709"/>
    <lineage>
        <taxon>Bacteria</taxon>
        <taxon>Pseudomonadati</taxon>
        <taxon>Pseudomonadota</taxon>
        <taxon>Gammaproteobacteria</taxon>
        <taxon>Alteromonadales</taxon>
        <taxon>Idiomarinaceae</taxon>
        <taxon>Idiomarina</taxon>
    </lineage>
</organism>
<sequence>MITTPDAQVLANVAAQYGWPAVIGTIFAVFSHQVLGRLLDRYLANKDASELQFHHRKELTEHRLFSVSTYWLNLGIDQLPFPTRYPVRTHMYRDMLKILVRTISVELESRLAELSADSSNAEWQRHATLVLSIAVTEYESRFREQGIPDIVIERFRDWNRVSLSYITHTIATLQDSEIADSNHKKTSFMLSAVLAAMKTAFIDVERTLIGLNGQLTGKHYRGKEIE</sequence>
<name>K2J8J0_9GAMM</name>